<feature type="region of interest" description="Disordered" evidence="1">
    <location>
        <begin position="32"/>
        <end position="54"/>
    </location>
</feature>
<evidence type="ECO:0000256" key="1">
    <source>
        <dbReference type="SAM" id="MobiDB-lite"/>
    </source>
</evidence>
<evidence type="ECO:0000313" key="2">
    <source>
        <dbReference type="EMBL" id="MFF4219853.1"/>
    </source>
</evidence>
<reference evidence="2 3" key="1">
    <citation type="submission" date="2024-10" db="EMBL/GenBank/DDBJ databases">
        <title>The Natural Products Discovery Center: Release of the First 8490 Sequenced Strains for Exploring Actinobacteria Biosynthetic Diversity.</title>
        <authorList>
            <person name="Kalkreuter E."/>
            <person name="Kautsar S.A."/>
            <person name="Yang D."/>
            <person name="Bader C.D."/>
            <person name="Teijaro C.N."/>
            <person name="Fluegel L."/>
            <person name="Davis C.M."/>
            <person name="Simpson J.R."/>
            <person name="Lauterbach L."/>
            <person name="Steele A.D."/>
            <person name="Gui C."/>
            <person name="Meng S."/>
            <person name="Li G."/>
            <person name="Viehrig K."/>
            <person name="Ye F."/>
            <person name="Su P."/>
            <person name="Kiefer A.F."/>
            <person name="Nichols A."/>
            <person name="Cepeda A.J."/>
            <person name="Yan W."/>
            <person name="Fan B."/>
            <person name="Jiang Y."/>
            <person name="Adhikari A."/>
            <person name="Zheng C.-J."/>
            <person name="Schuster L."/>
            <person name="Cowan T.M."/>
            <person name="Smanski M.J."/>
            <person name="Chevrette M.G."/>
            <person name="De Carvalho L.P.S."/>
            <person name="Shen B."/>
        </authorList>
    </citation>
    <scope>NUCLEOTIDE SEQUENCE [LARGE SCALE GENOMIC DNA]</scope>
    <source>
        <strain evidence="2 3">NPDC001650</strain>
    </source>
</reference>
<feature type="compositionally biased region" description="Gly residues" evidence="1">
    <location>
        <begin position="34"/>
        <end position="54"/>
    </location>
</feature>
<proteinExistence type="predicted"/>
<sequence length="54" mass="5374">MTEPDEPADDVDVPRWMRVVSVTADVLLSLLQSGGWGGRSGDGGGGGGDDGGGD</sequence>
<gene>
    <name evidence="2" type="ORF">ACFYZM_26795</name>
</gene>
<dbReference type="Proteomes" id="UP001602123">
    <property type="component" value="Unassembled WGS sequence"/>
</dbReference>
<name>A0ABW6U7B5_9ACTN</name>
<protein>
    <submittedName>
        <fullName evidence="2">Uncharacterized protein</fullName>
    </submittedName>
</protein>
<organism evidence="2 3">
    <name type="scientific">Streptomyces nondiastaticus</name>
    <dbReference type="NCBI Taxonomy" id="3154512"/>
    <lineage>
        <taxon>Bacteria</taxon>
        <taxon>Bacillati</taxon>
        <taxon>Actinomycetota</taxon>
        <taxon>Actinomycetes</taxon>
        <taxon>Kitasatosporales</taxon>
        <taxon>Streptomycetaceae</taxon>
        <taxon>Streptomyces</taxon>
    </lineage>
</organism>
<evidence type="ECO:0000313" key="3">
    <source>
        <dbReference type="Proteomes" id="UP001602123"/>
    </source>
</evidence>
<keyword evidence="3" id="KW-1185">Reference proteome</keyword>
<dbReference type="EMBL" id="JBIAUT010000012">
    <property type="protein sequence ID" value="MFF4219853.1"/>
    <property type="molecule type" value="Genomic_DNA"/>
</dbReference>
<accession>A0ABW6U7B5</accession>
<dbReference type="RefSeq" id="WP_388631866.1">
    <property type="nucleotide sequence ID" value="NZ_JBIAUT010000012.1"/>
</dbReference>
<comment type="caution">
    <text evidence="2">The sequence shown here is derived from an EMBL/GenBank/DDBJ whole genome shotgun (WGS) entry which is preliminary data.</text>
</comment>